<dbReference type="OrthoDB" id="2353288at2"/>
<comment type="caution">
    <text evidence="1">The sequence shown here is derived from an EMBL/GenBank/DDBJ whole genome shotgun (WGS) entry which is preliminary data.</text>
</comment>
<accession>A0A235F5F3</accession>
<dbReference type="SUPFAM" id="SSF101697">
    <property type="entry name" value="Hypothetical protein YfhH"/>
    <property type="match status" value="1"/>
</dbReference>
<dbReference type="AlphaFoldDB" id="A0A235F5F3"/>
<evidence type="ECO:0000313" key="1">
    <source>
        <dbReference type="EMBL" id="OYD56452.1"/>
    </source>
</evidence>
<protein>
    <submittedName>
        <fullName evidence="1">Uncharacterized protein</fullName>
    </submittedName>
</protein>
<dbReference type="EMBL" id="NOII01000011">
    <property type="protein sequence ID" value="OYD56452.1"/>
    <property type="molecule type" value="Genomic_DNA"/>
</dbReference>
<organism evidence="1 2">
    <name type="scientific">Fictibacillus aquaticus</name>
    <dbReference type="NCBI Taxonomy" id="2021314"/>
    <lineage>
        <taxon>Bacteria</taxon>
        <taxon>Bacillati</taxon>
        <taxon>Bacillota</taxon>
        <taxon>Bacilli</taxon>
        <taxon>Bacillales</taxon>
        <taxon>Fictibacillaceae</taxon>
        <taxon>Fictibacillus</taxon>
    </lineage>
</organism>
<dbReference type="Gene3D" id="2.30.30.340">
    <property type="entry name" value="Hypothetical protein YfhH like domains"/>
    <property type="match status" value="1"/>
</dbReference>
<dbReference type="Pfam" id="PF08838">
    <property type="entry name" value="DUF1811"/>
    <property type="match status" value="1"/>
</dbReference>
<evidence type="ECO:0000313" key="2">
    <source>
        <dbReference type="Proteomes" id="UP000215059"/>
    </source>
</evidence>
<proteinExistence type="predicted"/>
<sequence>MEKRFSEMTEHELQMEIAALRAKAQKAEQMGMVSEFAVYDRKISLAKSYLVDLEQFESGNTYELEGDPGSTFKLVYMNGVFAWGYKNGQQELEAYPASMLITT</sequence>
<reference evidence="1 2" key="1">
    <citation type="submission" date="2017-07" db="EMBL/GenBank/DDBJ databases">
        <title>Fictibacillus sp. nov. GDSW-R2A3 Genome sequencing and assembly.</title>
        <authorList>
            <person name="Mayilraj S."/>
        </authorList>
    </citation>
    <scope>NUCLEOTIDE SEQUENCE [LARGE SCALE GENOMIC DNA]</scope>
    <source>
        <strain evidence="1 2">GDSW-R2A3</strain>
    </source>
</reference>
<dbReference type="RefSeq" id="WP_094253467.1">
    <property type="nucleotide sequence ID" value="NZ_JBHLXL010000002.1"/>
</dbReference>
<gene>
    <name evidence="1" type="ORF">CGZ90_15665</name>
</gene>
<name>A0A235F5F3_9BACL</name>
<dbReference type="Proteomes" id="UP000215059">
    <property type="component" value="Unassembled WGS sequence"/>
</dbReference>
<keyword evidence="2" id="KW-1185">Reference proteome</keyword>
<dbReference type="Gene3D" id="1.10.287.880">
    <property type="entry name" value="Hypothetical protein YfhH domain"/>
    <property type="match status" value="1"/>
</dbReference>
<dbReference type="InterPro" id="IPR014938">
    <property type="entry name" value="YfhH-like"/>
</dbReference>
<dbReference type="InterPro" id="IPR036289">
    <property type="entry name" value="YfhH"/>
</dbReference>